<dbReference type="PRINTS" id="PR00778">
    <property type="entry name" value="HTHARSR"/>
</dbReference>
<gene>
    <name evidence="6" type="ORF">CDH04_01840</name>
    <name evidence="7" type="ORF">FZC43_01845</name>
</gene>
<reference evidence="6 8" key="1">
    <citation type="submission" date="2017-06" db="EMBL/GenBank/DDBJ databases">
        <title>Complete genome of Francisella adeliensis.</title>
        <authorList>
            <person name="Vallesi A."/>
            <person name="Sjodin A."/>
        </authorList>
    </citation>
    <scope>NUCLEOTIDE SEQUENCE [LARGE SCALE GENOMIC DNA]</scope>
    <source>
        <strain evidence="6 8">FDC440</strain>
    </source>
</reference>
<evidence type="ECO:0000313" key="7">
    <source>
        <dbReference type="EMBL" id="QIW11465.1"/>
    </source>
</evidence>
<evidence type="ECO:0000313" key="8">
    <source>
        <dbReference type="Proteomes" id="UP000251120"/>
    </source>
</evidence>
<dbReference type="GO" id="GO:0003677">
    <property type="term" value="F:DNA binding"/>
    <property type="evidence" value="ECO:0007669"/>
    <property type="project" value="UniProtKB-KW"/>
</dbReference>
<evidence type="ECO:0000313" key="9">
    <source>
        <dbReference type="Proteomes" id="UP000681131"/>
    </source>
</evidence>
<dbReference type="PANTHER" id="PTHR33154">
    <property type="entry name" value="TRANSCRIPTIONAL REGULATOR, ARSR FAMILY"/>
    <property type="match status" value="1"/>
</dbReference>
<keyword evidence="9" id="KW-1185">Reference proteome</keyword>
<dbReference type="Proteomes" id="UP000681131">
    <property type="component" value="Chromosome"/>
</dbReference>
<evidence type="ECO:0000259" key="5">
    <source>
        <dbReference type="PROSITE" id="PS50987"/>
    </source>
</evidence>
<dbReference type="EMBL" id="CP043424">
    <property type="protein sequence ID" value="QIW11465.1"/>
    <property type="molecule type" value="Genomic_DNA"/>
</dbReference>
<sequence length="108" mass="12555">MQNTISFLKILADKNRLSILYFLSKKELCVCDLMQLIPLTQGALSIQLKNLSKENLLSSRKDGKWVFYKLSEDINTSHKQILNKVFNEIKNDNYIKQTSKIRSQSCKN</sequence>
<dbReference type="SUPFAM" id="SSF46785">
    <property type="entry name" value="Winged helix' DNA-binding domain"/>
    <property type="match status" value="1"/>
</dbReference>
<protein>
    <submittedName>
        <fullName evidence="6 7">Transcriptional regulator</fullName>
    </submittedName>
</protein>
<dbReference type="RefSeq" id="WP_112869412.1">
    <property type="nucleotide sequence ID" value="NZ_CP021781.1"/>
</dbReference>
<name>A0A2Z4XWY8_9GAMM</name>
<accession>A0A2Z4XWY8</accession>
<keyword evidence="2" id="KW-0805">Transcription regulation</keyword>
<keyword evidence="3" id="KW-0238">DNA-binding</keyword>
<evidence type="ECO:0000256" key="1">
    <source>
        <dbReference type="ARBA" id="ARBA00022849"/>
    </source>
</evidence>
<dbReference type="InterPro" id="IPR036390">
    <property type="entry name" value="WH_DNA-bd_sf"/>
</dbReference>
<dbReference type="InterPro" id="IPR011991">
    <property type="entry name" value="ArsR-like_HTH"/>
</dbReference>
<dbReference type="AlphaFoldDB" id="A0A2Z4XWY8"/>
<keyword evidence="1" id="KW-0059">Arsenical resistance</keyword>
<dbReference type="CDD" id="cd00090">
    <property type="entry name" value="HTH_ARSR"/>
    <property type="match status" value="1"/>
</dbReference>
<proteinExistence type="predicted"/>
<dbReference type="InterPro" id="IPR051081">
    <property type="entry name" value="HTH_MetalResp_TranReg"/>
</dbReference>
<dbReference type="EMBL" id="CP021781">
    <property type="protein sequence ID" value="AXA33239.1"/>
    <property type="molecule type" value="Genomic_DNA"/>
</dbReference>
<evidence type="ECO:0000256" key="3">
    <source>
        <dbReference type="ARBA" id="ARBA00023125"/>
    </source>
</evidence>
<dbReference type="NCBIfam" id="NF033788">
    <property type="entry name" value="HTH_metalloreg"/>
    <property type="match status" value="1"/>
</dbReference>
<organism evidence="6 8">
    <name type="scientific">Francisella adeliensis</name>
    <dbReference type="NCBI Taxonomy" id="2007306"/>
    <lineage>
        <taxon>Bacteria</taxon>
        <taxon>Pseudomonadati</taxon>
        <taxon>Pseudomonadota</taxon>
        <taxon>Gammaproteobacteria</taxon>
        <taxon>Thiotrichales</taxon>
        <taxon>Francisellaceae</taxon>
        <taxon>Francisella</taxon>
    </lineage>
</organism>
<dbReference type="KEGG" id="fad:CDH04_01840"/>
<dbReference type="GO" id="GO:0046685">
    <property type="term" value="P:response to arsenic-containing substance"/>
    <property type="evidence" value="ECO:0007669"/>
    <property type="project" value="UniProtKB-KW"/>
</dbReference>
<dbReference type="Proteomes" id="UP000251120">
    <property type="component" value="Chromosome"/>
</dbReference>
<evidence type="ECO:0000256" key="2">
    <source>
        <dbReference type="ARBA" id="ARBA00023015"/>
    </source>
</evidence>
<dbReference type="Gene3D" id="1.10.10.10">
    <property type="entry name" value="Winged helix-like DNA-binding domain superfamily/Winged helix DNA-binding domain"/>
    <property type="match status" value="1"/>
</dbReference>
<dbReference type="SMART" id="SM00418">
    <property type="entry name" value="HTH_ARSR"/>
    <property type="match status" value="1"/>
</dbReference>
<dbReference type="PROSITE" id="PS50987">
    <property type="entry name" value="HTH_ARSR_2"/>
    <property type="match status" value="1"/>
</dbReference>
<evidence type="ECO:0000256" key="4">
    <source>
        <dbReference type="ARBA" id="ARBA00023163"/>
    </source>
</evidence>
<dbReference type="GO" id="GO:0003700">
    <property type="term" value="F:DNA-binding transcription factor activity"/>
    <property type="evidence" value="ECO:0007669"/>
    <property type="project" value="InterPro"/>
</dbReference>
<keyword evidence="4" id="KW-0804">Transcription</keyword>
<dbReference type="Pfam" id="PF01022">
    <property type="entry name" value="HTH_5"/>
    <property type="match status" value="1"/>
</dbReference>
<dbReference type="InterPro" id="IPR036388">
    <property type="entry name" value="WH-like_DNA-bd_sf"/>
</dbReference>
<dbReference type="OrthoDB" id="9793058at2"/>
<evidence type="ECO:0000313" key="6">
    <source>
        <dbReference type="EMBL" id="AXA33239.1"/>
    </source>
</evidence>
<feature type="domain" description="HTH arsR-type" evidence="5">
    <location>
        <begin position="1"/>
        <end position="93"/>
    </location>
</feature>
<reference evidence="7 9" key="2">
    <citation type="submission" date="2019-08" db="EMBL/GenBank/DDBJ databases">
        <title>Complete genome sequences of Francisella adeliensis (FSC1325 and FSC1326).</title>
        <authorList>
            <person name="Ohrman C."/>
            <person name="Uneklint I."/>
            <person name="Vallesi A."/>
            <person name="Karlsson L."/>
            <person name="Sjodin A."/>
        </authorList>
    </citation>
    <scope>NUCLEOTIDE SEQUENCE [LARGE SCALE GENOMIC DNA]</scope>
    <source>
        <strain evidence="7 9">FSC1325</strain>
    </source>
</reference>
<dbReference type="PANTHER" id="PTHR33154:SF18">
    <property type="entry name" value="ARSENICAL RESISTANCE OPERON REPRESSOR"/>
    <property type="match status" value="1"/>
</dbReference>
<dbReference type="InterPro" id="IPR001845">
    <property type="entry name" value="HTH_ArsR_DNA-bd_dom"/>
</dbReference>